<dbReference type="Proteomes" id="UP000265520">
    <property type="component" value="Unassembled WGS sequence"/>
</dbReference>
<dbReference type="AlphaFoldDB" id="A0A392VA88"/>
<name>A0A392VA88_9FABA</name>
<evidence type="ECO:0000313" key="1">
    <source>
        <dbReference type="EMBL" id="MCI85204.1"/>
    </source>
</evidence>
<sequence>MKPFEPDMIKCMPDSLRVDPVGVTSKASVICASRRKDGALRRQLGSLHQG</sequence>
<feature type="non-terminal residue" evidence="1">
    <location>
        <position position="50"/>
    </location>
</feature>
<keyword evidence="2" id="KW-1185">Reference proteome</keyword>
<comment type="caution">
    <text evidence="1">The sequence shown here is derived from an EMBL/GenBank/DDBJ whole genome shotgun (WGS) entry which is preliminary data.</text>
</comment>
<dbReference type="EMBL" id="LXQA011109762">
    <property type="protein sequence ID" value="MCI85204.1"/>
    <property type="molecule type" value="Genomic_DNA"/>
</dbReference>
<evidence type="ECO:0000313" key="2">
    <source>
        <dbReference type="Proteomes" id="UP000265520"/>
    </source>
</evidence>
<organism evidence="1 2">
    <name type="scientific">Trifolium medium</name>
    <dbReference type="NCBI Taxonomy" id="97028"/>
    <lineage>
        <taxon>Eukaryota</taxon>
        <taxon>Viridiplantae</taxon>
        <taxon>Streptophyta</taxon>
        <taxon>Embryophyta</taxon>
        <taxon>Tracheophyta</taxon>
        <taxon>Spermatophyta</taxon>
        <taxon>Magnoliopsida</taxon>
        <taxon>eudicotyledons</taxon>
        <taxon>Gunneridae</taxon>
        <taxon>Pentapetalae</taxon>
        <taxon>rosids</taxon>
        <taxon>fabids</taxon>
        <taxon>Fabales</taxon>
        <taxon>Fabaceae</taxon>
        <taxon>Papilionoideae</taxon>
        <taxon>50 kb inversion clade</taxon>
        <taxon>NPAAA clade</taxon>
        <taxon>Hologalegina</taxon>
        <taxon>IRL clade</taxon>
        <taxon>Trifolieae</taxon>
        <taxon>Trifolium</taxon>
    </lineage>
</organism>
<reference evidence="1 2" key="1">
    <citation type="journal article" date="2018" name="Front. Plant Sci.">
        <title>Red Clover (Trifolium pratense) and Zigzag Clover (T. medium) - A Picture of Genomic Similarities and Differences.</title>
        <authorList>
            <person name="Dluhosova J."/>
            <person name="Istvanek J."/>
            <person name="Nedelnik J."/>
            <person name="Repkova J."/>
        </authorList>
    </citation>
    <scope>NUCLEOTIDE SEQUENCE [LARGE SCALE GENOMIC DNA]</scope>
    <source>
        <strain evidence="2">cv. 10/8</strain>
        <tissue evidence="1">Leaf</tissue>
    </source>
</reference>
<protein>
    <submittedName>
        <fullName evidence="1">Uncharacterized protein</fullName>
    </submittedName>
</protein>
<accession>A0A392VA88</accession>
<proteinExistence type="predicted"/>